<evidence type="ECO:0000313" key="2">
    <source>
        <dbReference type="Proteomes" id="UP000298460"/>
    </source>
</evidence>
<proteinExistence type="predicted"/>
<dbReference type="AlphaFoldDB" id="A0A4Z0R278"/>
<organism evidence="1 2">
    <name type="scientific">Desulfosporosinus fructosivorans</name>
    <dbReference type="NCBI Taxonomy" id="2018669"/>
    <lineage>
        <taxon>Bacteria</taxon>
        <taxon>Bacillati</taxon>
        <taxon>Bacillota</taxon>
        <taxon>Clostridia</taxon>
        <taxon>Eubacteriales</taxon>
        <taxon>Desulfitobacteriaceae</taxon>
        <taxon>Desulfosporosinus</taxon>
    </lineage>
</organism>
<keyword evidence="2" id="KW-1185">Reference proteome</keyword>
<dbReference type="Proteomes" id="UP000298460">
    <property type="component" value="Unassembled WGS sequence"/>
</dbReference>
<reference evidence="1 2" key="1">
    <citation type="submission" date="2019-03" db="EMBL/GenBank/DDBJ databases">
        <title>Draft Genome Sequence of Desulfosporosinus fructosivorans Strain 63.6F, Isolated from Marine Sediment in the Baltic Sea.</title>
        <authorList>
            <person name="Hausmann B."/>
            <person name="Vandieken V."/>
            <person name="Pjevac P."/>
            <person name="Schreck K."/>
            <person name="Herbold C.W."/>
            <person name="Loy A."/>
        </authorList>
    </citation>
    <scope>NUCLEOTIDE SEQUENCE [LARGE SCALE GENOMIC DNA]</scope>
    <source>
        <strain evidence="1 2">63.6F</strain>
    </source>
</reference>
<sequence>MTQTQMWVQVLGTVLWLAFSRRCTCKNNLMYPYGCNGLVDAVEECGRFMDVVCVLDANTLSVLSKQRDFPKWVMGGILIV</sequence>
<accession>A0A4Z0R278</accession>
<gene>
    <name evidence="1" type="ORF">E4K67_18645</name>
</gene>
<evidence type="ECO:0000313" key="1">
    <source>
        <dbReference type="EMBL" id="TGE36475.1"/>
    </source>
</evidence>
<dbReference type="RefSeq" id="WP_135549477.1">
    <property type="nucleotide sequence ID" value="NZ_SPQQ01000007.1"/>
</dbReference>
<comment type="caution">
    <text evidence="1">The sequence shown here is derived from an EMBL/GenBank/DDBJ whole genome shotgun (WGS) entry which is preliminary data.</text>
</comment>
<name>A0A4Z0R278_9FIRM</name>
<dbReference type="EMBL" id="SPQQ01000007">
    <property type="protein sequence ID" value="TGE36475.1"/>
    <property type="molecule type" value="Genomic_DNA"/>
</dbReference>
<protein>
    <submittedName>
        <fullName evidence="1">Uncharacterized protein</fullName>
    </submittedName>
</protein>